<evidence type="ECO:0000313" key="2">
    <source>
        <dbReference type="Proteomes" id="UP000431684"/>
    </source>
</evidence>
<dbReference type="Proteomes" id="UP000431684">
    <property type="component" value="Unassembled WGS sequence"/>
</dbReference>
<sequence length="386" mass="43424">MDKPCNPGINPHIEAGADIKRKYLAEAGLNLFSAGPAQFRPSDIYRFGTHPHFRAALEGTNIYLVCRRRRIAVDPHSIKLKQDGIHGEFLVYGDSCHEWESEKFYPDTGMTGPDGLPMKLVDARPADPFGHAVELLDERGQRVLVPSCALIPHSKHKLGDRTRLEVLYVGQTFGKLGNSLSVDRLSRHTTLQRILAESADQGGQNEILLLGFQYGNSKNILSSAGASWVEPSATSQEEQAHLLKTGRQTFNRKERILLAEAALINYFKPHYNVMHRDSFSRSNSRKLKTLQSLLREDFSALVVEINTANLSAKLWSKTAPRGALSTYFTEQKIEEMRNNVRASGSTNGDDEFDDWIKEQTHAHIAKFALYDRAERETFLHALPWAD</sequence>
<name>A0A6I3XBG7_9BURK</name>
<organism evidence="1 2">
    <name type="scientific">Pseudoduganella dura</name>
    <dbReference type="NCBI Taxonomy" id="321982"/>
    <lineage>
        <taxon>Bacteria</taxon>
        <taxon>Pseudomonadati</taxon>
        <taxon>Pseudomonadota</taxon>
        <taxon>Betaproteobacteria</taxon>
        <taxon>Burkholderiales</taxon>
        <taxon>Oxalobacteraceae</taxon>
        <taxon>Telluria group</taxon>
        <taxon>Pseudoduganella</taxon>
    </lineage>
</organism>
<keyword evidence="2" id="KW-1185">Reference proteome</keyword>
<dbReference type="OrthoDB" id="8442303at2"/>
<reference evidence="1 2" key="1">
    <citation type="submission" date="2019-11" db="EMBL/GenBank/DDBJ databases">
        <title>Draft Genome Sequences of Six Type Strains of the Genus Massilia.</title>
        <authorList>
            <person name="Miess H."/>
            <person name="Frediansyah A."/>
            <person name="Goeker M."/>
            <person name="Gross H."/>
        </authorList>
    </citation>
    <scope>NUCLEOTIDE SEQUENCE [LARGE SCALE GENOMIC DNA]</scope>
    <source>
        <strain evidence="1 2">DSM 17513</strain>
    </source>
</reference>
<protein>
    <submittedName>
        <fullName evidence="1">Uncharacterized protein</fullName>
    </submittedName>
</protein>
<accession>A0A6I3XBG7</accession>
<dbReference type="AlphaFoldDB" id="A0A6I3XBG7"/>
<proteinExistence type="predicted"/>
<comment type="caution">
    <text evidence="1">The sequence shown here is derived from an EMBL/GenBank/DDBJ whole genome shotgun (WGS) entry which is preliminary data.</text>
</comment>
<evidence type="ECO:0000313" key="1">
    <source>
        <dbReference type="EMBL" id="MUI13026.1"/>
    </source>
</evidence>
<dbReference type="RefSeq" id="WP_155708893.1">
    <property type="nucleotide sequence ID" value="NZ_BMWU01000009.1"/>
</dbReference>
<gene>
    <name evidence="1" type="ORF">GJV26_11220</name>
</gene>
<dbReference type="EMBL" id="WNWM01000002">
    <property type="protein sequence ID" value="MUI13026.1"/>
    <property type="molecule type" value="Genomic_DNA"/>
</dbReference>